<dbReference type="Proteomes" id="UP000694864">
    <property type="component" value="Chromosome 11"/>
</dbReference>
<dbReference type="PANTHER" id="PTHR45786:SF66">
    <property type="entry name" value="HOOK MOTIF PROTEIN, PUTATIVE-RELATED"/>
    <property type="match status" value="1"/>
</dbReference>
<dbReference type="Pfam" id="PF14214">
    <property type="entry name" value="Helitron_like_N"/>
    <property type="match status" value="1"/>
</dbReference>
<dbReference type="RefSeq" id="XP_010445013.1">
    <property type="nucleotide sequence ID" value="XM_010446711.1"/>
</dbReference>
<evidence type="ECO:0000313" key="3">
    <source>
        <dbReference type="RefSeq" id="XP_010445013.1"/>
    </source>
</evidence>
<gene>
    <name evidence="3" type="primary">LOC104727621</name>
</gene>
<dbReference type="GeneID" id="104727621"/>
<keyword evidence="2" id="KW-1185">Reference proteome</keyword>
<organism evidence="2 3">
    <name type="scientific">Camelina sativa</name>
    <name type="common">False flax</name>
    <name type="synonym">Myagrum sativum</name>
    <dbReference type="NCBI Taxonomy" id="90675"/>
    <lineage>
        <taxon>Eukaryota</taxon>
        <taxon>Viridiplantae</taxon>
        <taxon>Streptophyta</taxon>
        <taxon>Embryophyta</taxon>
        <taxon>Tracheophyta</taxon>
        <taxon>Spermatophyta</taxon>
        <taxon>Magnoliopsida</taxon>
        <taxon>eudicotyledons</taxon>
        <taxon>Gunneridae</taxon>
        <taxon>Pentapetalae</taxon>
        <taxon>rosids</taxon>
        <taxon>malvids</taxon>
        <taxon>Brassicales</taxon>
        <taxon>Brassicaceae</taxon>
        <taxon>Camelineae</taxon>
        <taxon>Camelina</taxon>
    </lineage>
</organism>
<reference evidence="3" key="2">
    <citation type="submission" date="2025-08" db="UniProtKB">
        <authorList>
            <consortium name="RefSeq"/>
        </authorList>
    </citation>
    <scope>IDENTIFICATION</scope>
    <source>
        <tissue evidence="3">Leaf</tissue>
    </source>
</reference>
<evidence type="ECO:0000313" key="2">
    <source>
        <dbReference type="Proteomes" id="UP000694864"/>
    </source>
</evidence>
<feature type="domain" description="Helitron helicase-like" evidence="1">
    <location>
        <begin position="312"/>
        <end position="494"/>
    </location>
</feature>
<dbReference type="PANTHER" id="PTHR45786">
    <property type="entry name" value="DNA BINDING PROTEIN-LIKE"/>
    <property type="match status" value="1"/>
</dbReference>
<evidence type="ECO:0000259" key="1">
    <source>
        <dbReference type="Pfam" id="PF14214"/>
    </source>
</evidence>
<sequence length="577" mass="66555">MYLLNGNTVSNEKYVDHGDPTFKCSYCGAMMWYDERINKRRRSKKPKFSLCCLQGTVKLPLLKEALELIRELLSKDDALSRHFRENIRAYNMLFAFTSLGGQVDRSVEKGKGPKKFQLHGQNFHKIGSLKPEDGDYAKFSQLYIVVTDNEIENRSSVMSKGKQSGSLKGRQSIRKELIAKLIRLLDKVNPYVESFRQPKDKFAADENAKFHMRIVSDRVGKDGRIYSMPTSSEVTALIPSDFHPEMPGRDIIVQEKSSGRLQRISEVHVAYLALQYPLIFPYGEDGFRVGIEKCLNGNQKDKEKKFISMRQWFAFRIQERENEAQTLLRSKRLFQQFLVDAYTTLETNRLSYIKYNQSTIRCDNYASIQAATEARTNSMEEQGKEVRIPASFTGGPRYMLHSYYDAMATCKQYSFPDLFITFTCNPKWPEVTRYLKKRKLNSDDRQNIMCHIFNIKLDSLMKDLTEDYLLGKTIAAMYTVEFQKRGLPHAHILLFMDPSCKLPTADDINKIISAEIPDKDEDPELYIIVKDCMIHGPCGAANINSLCMVDGKCSKFYPKENVDETLEIHVRDRLVKI</sequence>
<accession>A0ABM0URH4</accession>
<name>A0ABM0URH4_CAMSA</name>
<proteinExistence type="predicted"/>
<protein>
    <submittedName>
        <fullName evidence="3">Uncharacterized protein LOC104727621</fullName>
    </submittedName>
</protein>
<reference evidence="2" key="1">
    <citation type="journal article" date="2014" name="Nat. Commun.">
        <title>The emerging biofuel crop Camelina sativa retains a highly undifferentiated hexaploid genome structure.</title>
        <authorList>
            <person name="Kagale S."/>
            <person name="Koh C."/>
            <person name="Nixon J."/>
            <person name="Bollina V."/>
            <person name="Clarke W.E."/>
            <person name="Tuteja R."/>
            <person name="Spillane C."/>
            <person name="Robinson S.J."/>
            <person name="Links M.G."/>
            <person name="Clarke C."/>
            <person name="Higgins E.E."/>
            <person name="Huebert T."/>
            <person name="Sharpe A.G."/>
            <person name="Parkin I.A."/>
        </authorList>
    </citation>
    <scope>NUCLEOTIDE SEQUENCE [LARGE SCALE GENOMIC DNA]</scope>
    <source>
        <strain evidence="2">cv. DH55</strain>
    </source>
</reference>
<dbReference type="InterPro" id="IPR025476">
    <property type="entry name" value="Helitron_helicase-like"/>
</dbReference>